<evidence type="ECO:0000313" key="3">
    <source>
        <dbReference type="EMBL" id="DAE08711.1"/>
    </source>
</evidence>
<dbReference type="InterPro" id="IPR009004">
    <property type="entry name" value="Transposase_Mu_C"/>
</dbReference>
<dbReference type="GO" id="GO:0015074">
    <property type="term" value="P:DNA integration"/>
    <property type="evidence" value="ECO:0007669"/>
    <property type="project" value="UniProtKB-KW"/>
</dbReference>
<feature type="domain" description="Integrase catalytic" evidence="2">
    <location>
        <begin position="274"/>
        <end position="469"/>
    </location>
</feature>
<organism evidence="3">
    <name type="scientific">Siphoviridae sp. ct3lF2</name>
    <dbReference type="NCBI Taxonomy" id="2825324"/>
    <lineage>
        <taxon>Viruses</taxon>
        <taxon>Duplodnaviria</taxon>
        <taxon>Heunggongvirae</taxon>
        <taxon>Uroviricota</taxon>
        <taxon>Caudoviricetes</taxon>
    </lineage>
</organism>
<dbReference type="InterPro" id="IPR012337">
    <property type="entry name" value="RNaseH-like_sf"/>
</dbReference>
<dbReference type="SUPFAM" id="SSF53098">
    <property type="entry name" value="Ribonuclease H-like"/>
    <property type="match status" value="1"/>
</dbReference>
<accession>A0A8S5PNG5</accession>
<keyword evidence="1" id="KW-0229">DNA integration</keyword>
<dbReference type="InterPro" id="IPR036397">
    <property type="entry name" value="RNaseH_sf"/>
</dbReference>
<protein>
    <submittedName>
        <fullName evidence="3">Transposase</fullName>
    </submittedName>
</protein>
<dbReference type="GO" id="GO:0006313">
    <property type="term" value="P:DNA transposition"/>
    <property type="evidence" value="ECO:0007669"/>
    <property type="project" value="InterPro"/>
</dbReference>
<dbReference type="Pfam" id="PF02914">
    <property type="entry name" value="DDE_2"/>
    <property type="match status" value="1"/>
</dbReference>
<dbReference type="Pfam" id="PF09299">
    <property type="entry name" value="Mu-transpos_C"/>
    <property type="match status" value="1"/>
</dbReference>
<dbReference type="SUPFAM" id="SSF50610">
    <property type="entry name" value="mu transposase, C-terminal domain"/>
    <property type="match status" value="1"/>
</dbReference>
<proteinExistence type="predicted"/>
<evidence type="ECO:0000256" key="1">
    <source>
        <dbReference type="ARBA" id="ARBA00022908"/>
    </source>
</evidence>
<reference evidence="3" key="1">
    <citation type="journal article" date="2021" name="Proc. Natl. Acad. Sci. U.S.A.">
        <title>A Catalog of Tens of Thousands of Viruses from Human Metagenomes Reveals Hidden Associations with Chronic Diseases.</title>
        <authorList>
            <person name="Tisza M.J."/>
            <person name="Buck C.B."/>
        </authorList>
    </citation>
    <scope>NUCLEOTIDE SEQUENCE</scope>
    <source>
        <strain evidence="3">Ct3lF2</strain>
    </source>
</reference>
<evidence type="ECO:0000259" key="2">
    <source>
        <dbReference type="PROSITE" id="PS50994"/>
    </source>
</evidence>
<dbReference type="InterPro" id="IPR001584">
    <property type="entry name" value="Integrase_cat-core"/>
</dbReference>
<dbReference type="PROSITE" id="PS50994">
    <property type="entry name" value="INTEGRASE"/>
    <property type="match status" value="1"/>
</dbReference>
<dbReference type="PANTHER" id="PTHR35004">
    <property type="entry name" value="TRANSPOSASE RV3428C-RELATED"/>
    <property type="match status" value="1"/>
</dbReference>
<sequence length="680" mass="76891">MNRFGLVTTIEAAMLSGETDRTICRKIQRGEYSAVAVEATCGRGGKQYMVDITGLPESAQIRYIAQMEGGSLGEADIVSYQARYGNEGISAVLSRRNAVLECKIIERDGQGNITVRKNALAARIGVTLRTIYRWRDAYDARGIAGLMDKIEQSNKGKPKSMCLFAQDFVKANLYSAAKHTNRSAYEKLRRLAAELDVHACARCPHCDGSLARRELALQGRAQEYELCDRPGEGLIIPESVSTLNRYAQTIPADEIAYARYGNRYWEAKYMPKTQRTKPEKINECWFGDHHMFDLFVVDDDGRIVRPWMTAWSDAKSGAFVGWCITTNPNSTTIAETFVRAIAKSSFSPFYGVPAAIYIDNGKDYRSKRFEGGRETEHVIGRLNEQLSQTALLQVLGVNVIHAQPYKAWSKIIERLFGTLENRYIRDLPGWCGGRPDQRPEYLTRAYLEKQAERGKLLTLAQFERVMREQIIPAYHSERFDNEQSPIEIYESGEKARSDLPGWDVLAMIRTEAATRKVSYMGIKLHKQWYWDDALRHMVGQEVTVRYSKDDDPSVTVISGDHFVCEACLKDKLRLIGEDPEKIAAHMRLQKQAVQEVREGIAHAERAVQVGLRNVYYEPIDLSVVGAGTITTLEYRKAAKARAEKRTELAEQVKREKDSDTVANDTVRKMFMELGRAGGNK</sequence>
<dbReference type="InterPro" id="IPR015378">
    <property type="entry name" value="Transposase-like_Mu_C"/>
</dbReference>
<dbReference type="PANTHER" id="PTHR35004:SF6">
    <property type="entry name" value="TRANSPOSASE"/>
    <property type="match status" value="1"/>
</dbReference>
<dbReference type="InterPro" id="IPR004189">
    <property type="entry name" value="Phage_Mu_transposase"/>
</dbReference>
<dbReference type="EMBL" id="BK015473">
    <property type="protein sequence ID" value="DAE08711.1"/>
    <property type="molecule type" value="Genomic_DNA"/>
</dbReference>
<dbReference type="GO" id="GO:0004803">
    <property type="term" value="F:transposase activity"/>
    <property type="evidence" value="ECO:0007669"/>
    <property type="project" value="InterPro"/>
</dbReference>
<name>A0A8S5PNG5_9CAUD</name>
<dbReference type="Gene3D" id="3.30.420.10">
    <property type="entry name" value="Ribonuclease H-like superfamily/Ribonuclease H"/>
    <property type="match status" value="1"/>
</dbReference>
<dbReference type="GO" id="GO:0003677">
    <property type="term" value="F:DNA binding"/>
    <property type="evidence" value="ECO:0007669"/>
    <property type="project" value="InterPro"/>
</dbReference>